<dbReference type="AlphaFoldDB" id="A0A8H3IGT2"/>
<proteinExistence type="predicted"/>
<feature type="compositionally biased region" description="Polar residues" evidence="1">
    <location>
        <begin position="1"/>
        <end position="13"/>
    </location>
</feature>
<dbReference type="EMBL" id="CAJPDS010000025">
    <property type="protein sequence ID" value="CAF9920275.1"/>
    <property type="molecule type" value="Genomic_DNA"/>
</dbReference>
<organism evidence="2 3">
    <name type="scientific">Heterodermia speciosa</name>
    <dbReference type="NCBI Taxonomy" id="116794"/>
    <lineage>
        <taxon>Eukaryota</taxon>
        <taxon>Fungi</taxon>
        <taxon>Dikarya</taxon>
        <taxon>Ascomycota</taxon>
        <taxon>Pezizomycotina</taxon>
        <taxon>Lecanoromycetes</taxon>
        <taxon>OSLEUM clade</taxon>
        <taxon>Lecanoromycetidae</taxon>
        <taxon>Caliciales</taxon>
        <taxon>Physciaceae</taxon>
        <taxon>Heterodermia</taxon>
    </lineage>
</organism>
<evidence type="ECO:0000313" key="3">
    <source>
        <dbReference type="Proteomes" id="UP000664521"/>
    </source>
</evidence>
<protein>
    <submittedName>
        <fullName evidence="2">Uncharacterized protein</fullName>
    </submittedName>
</protein>
<dbReference type="OrthoDB" id="5030973at2759"/>
<name>A0A8H3IGT2_9LECA</name>
<feature type="region of interest" description="Disordered" evidence="1">
    <location>
        <begin position="1"/>
        <end position="33"/>
    </location>
</feature>
<comment type="caution">
    <text evidence="2">The sequence shown here is derived from an EMBL/GenBank/DDBJ whole genome shotgun (WGS) entry which is preliminary data.</text>
</comment>
<reference evidence="2" key="1">
    <citation type="submission" date="2021-03" db="EMBL/GenBank/DDBJ databases">
        <authorList>
            <person name="Tagirdzhanova G."/>
        </authorList>
    </citation>
    <scope>NUCLEOTIDE SEQUENCE</scope>
</reference>
<accession>A0A8H3IGT2</accession>
<dbReference type="Proteomes" id="UP000664521">
    <property type="component" value="Unassembled WGS sequence"/>
</dbReference>
<evidence type="ECO:0000313" key="2">
    <source>
        <dbReference type="EMBL" id="CAF9920275.1"/>
    </source>
</evidence>
<evidence type="ECO:0000256" key="1">
    <source>
        <dbReference type="SAM" id="MobiDB-lite"/>
    </source>
</evidence>
<sequence>MPSQSELATTKQYDFSDDPSEGGQLMSRKVPRTEAQPLVITNRKKSPYKADVRLISCVHGVLSDTDRTEASLIVLEYHVICTGGAHRYTRLNTRLEFRNQCQGEPRREPFVKAFAPFKQSEMLDPVDIEHLKRKAGEISAGLSFTPGELGATIRRESEKTYQLPDFAVGKSFEEYTDGKPGSDAIFWELVENKTKAIGVPDTFRVALLIQRANSEKFLCDFTLGLHGGVWLAVENSFKKFCGIVDTADPILFDPALPPQGETESMDPQMLGNFAKDPTLLQSLAPIHLL</sequence>
<keyword evidence="3" id="KW-1185">Reference proteome</keyword>
<gene>
    <name evidence="2" type="ORF">HETSPECPRED_004221</name>
</gene>